<dbReference type="EMBL" id="ML996083">
    <property type="protein sequence ID" value="KAF2154734.1"/>
    <property type="molecule type" value="Genomic_DNA"/>
</dbReference>
<feature type="domain" description="DUF3074" evidence="2">
    <location>
        <begin position="106"/>
        <end position="298"/>
    </location>
</feature>
<evidence type="ECO:0000259" key="2">
    <source>
        <dbReference type="Pfam" id="PF11274"/>
    </source>
</evidence>
<sequence length="303" mass="33653">MSGVANLGSRVRLRRLQPSELPHHPHLTQLQSNGSPQDPRIFARDVLMEAKTFITDYWPKRFSVKSPSKKSSPSVATVEVLSRDIPTSEIPQEVRAPGASGTAESWFARSSIHENKKEKGTAGWDEFEGYLLDNHSEHEKEYTPDVYDAFRVLQWDAATLQDIPGWEKVEMLVFEMCHSLPTPLNPRCFSVLVVKARATSPSTDFLTVQIPVDIAQVSQALYSNGRNRTEGGTSQKKKPTTPGSYVSIERAELLDDGKRVKWQMATASDAGGNLPMWAQKMGVPGAVTKDVGLFMGWVADRRG</sequence>
<proteinExistence type="predicted"/>
<comment type="caution">
    <text evidence="3">The sequence shown here is derived from an EMBL/GenBank/DDBJ whole genome shotgun (WGS) entry which is preliminary data.</text>
</comment>
<dbReference type="PANTHER" id="PTHR40370:SF1">
    <property type="entry name" value="DUF3074 DOMAIN-CONTAINING PROTEIN"/>
    <property type="match status" value="1"/>
</dbReference>
<dbReference type="Pfam" id="PF11274">
    <property type="entry name" value="DUF3074"/>
    <property type="match status" value="1"/>
</dbReference>
<feature type="compositionally biased region" description="Polar residues" evidence="1">
    <location>
        <begin position="223"/>
        <end position="234"/>
    </location>
</feature>
<accession>A0A9P4J4M4</accession>
<dbReference type="InterPro" id="IPR024500">
    <property type="entry name" value="DUF3074"/>
</dbReference>
<dbReference type="PANTHER" id="PTHR40370">
    <property type="entry name" value="EXPRESSED PROTEIN"/>
    <property type="match status" value="1"/>
</dbReference>
<dbReference type="Proteomes" id="UP000799439">
    <property type="component" value="Unassembled WGS sequence"/>
</dbReference>
<dbReference type="OrthoDB" id="6423603at2759"/>
<keyword evidence="4" id="KW-1185">Reference proteome</keyword>
<evidence type="ECO:0000313" key="4">
    <source>
        <dbReference type="Proteomes" id="UP000799439"/>
    </source>
</evidence>
<dbReference type="AlphaFoldDB" id="A0A9P4J4M4"/>
<name>A0A9P4J4M4_9PEZI</name>
<evidence type="ECO:0000313" key="3">
    <source>
        <dbReference type="EMBL" id="KAF2154734.1"/>
    </source>
</evidence>
<feature type="region of interest" description="Disordered" evidence="1">
    <location>
        <begin position="1"/>
        <end position="38"/>
    </location>
</feature>
<reference evidence="3" key="1">
    <citation type="journal article" date="2020" name="Stud. Mycol.">
        <title>101 Dothideomycetes genomes: a test case for predicting lifestyles and emergence of pathogens.</title>
        <authorList>
            <person name="Haridas S."/>
            <person name="Albert R."/>
            <person name="Binder M."/>
            <person name="Bloem J."/>
            <person name="Labutti K."/>
            <person name="Salamov A."/>
            <person name="Andreopoulos B."/>
            <person name="Baker S."/>
            <person name="Barry K."/>
            <person name="Bills G."/>
            <person name="Bluhm B."/>
            <person name="Cannon C."/>
            <person name="Castanera R."/>
            <person name="Culley D."/>
            <person name="Daum C."/>
            <person name="Ezra D."/>
            <person name="Gonzalez J."/>
            <person name="Henrissat B."/>
            <person name="Kuo A."/>
            <person name="Liang C."/>
            <person name="Lipzen A."/>
            <person name="Lutzoni F."/>
            <person name="Magnuson J."/>
            <person name="Mondo S."/>
            <person name="Nolan M."/>
            <person name="Ohm R."/>
            <person name="Pangilinan J."/>
            <person name="Park H.-J."/>
            <person name="Ramirez L."/>
            <person name="Alfaro M."/>
            <person name="Sun H."/>
            <person name="Tritt A."/>
            <person name="Yoshinaga Y."/>
            <person name="Zwiers L.-H."/>
            <person name="Turgeon B."/>
            <person name="Goodwin S."/>
            <person name="Spatafora J."/>
            <person name="Crous P."/>
            <person name="Grigoriev I."/>
        </authorList>
    </citation>
    <scope>NUCLEOTIDE SEQUENCE</scope>
    <source>
        <strain evidence="3">CBS 260.36</strain>
    </source>
</reference>
<feature type="region of interest" description="Disordered" evidence="1">
    <location>
        <begin position="223"/>
        <end position="243"/>
    </location>
</feature>
<organism evidence="3 4">
    <name type="scientific">Myriangium duriaei CBS 260.36</name>
    <dbReference type="NCBI Taxonomy" id="1168546"/>
    <lineage>
        <taxon>Eukaryota</taxon>
        <taxon>Fungi</taxon>
        <taxon>Dikarya</taxon>
        <taxon>Ascomycota</taxon>
        <taxon>Pezizomycotina</taxon>
        <taxon>Dothideomycetes</taxon>
        <taxon>Dothideomycetidae</taxon>
        <taxon>Myriangiales</taxon>
        <taxon>Myriangiaceae</taxon>
        <taxon>Myriangium</taxon>
    </lineage>
</organism>
<evidence type="ECO:0000256" key="1">
    <source>
        <dbReference type="SAM" id="MobiDB-lite"/>
    </source>
</evidence>
<gene>
    <name evidence="3" type="ORF">K461DRAFT_311143</name>
</gene>
<protein>
    <recommendedName>
        <fullName evidence="2">DUF3074 domain-containing protein</fullName>
    </recommendedName>
</protein>